<gene>
    <name evidence="3" type="ORF">ACFO60_38905</name>
</gene>
<evidence type="ECO:0000313" key="3">
    <source>
        <dbReference type="EMBL" id="MFC4536775.1"/>
    </source>
</evidence>
<feature type="domain" description="Orc1-like AAA ATPase" evidence="2">
    <location>
        <begin position="7"/>
        <end position="89"/>
    </location>
</feature>
<proteinExistence type="predicted"/>
<evidence type="ECO:0000256" key="1">
    <source>
        <dbReference type="SAM" id="MobiDB-lite"/>
    </source>
</evidence>
<organism evidence="3 4">
    <name type="scientific">Sphaerisporangium dianthi</name>
    <dbReference type="NCBI Taxonomy" id="1436120"/>
    <lineage>
        <taxon>Bacteria</taxon>
        <taxon>Bacillati</taxon>
        <taxon>Actinomycetota</taxon>
        <taxon>Actinomycetes</taxon>
        <taxon>Streptosporangiales</taxon>
        <taxon>Streptosporangiaceae</taxon>
        <taxon>Sphaerisporangium</taxon>
    </lineage>
</organism>
<evidence type="ECO:0000313" key="4">
    <source>
        <dbReference type="Proteomes" id="UP001596004"/>
    </source>
</evidence>
<dbReference type="SUPFAM" id="SSF52540">
    <property type="entry name" value="P-loop containing nucleoside triphosphate hydrolases"/>
    <property type="match status" value="1"/>
</dbReference>
<evidence type="ECO:0000259" key="2">
    <source>
        <dbReference type="Pfam" id="PF13191"/>
    </source>
</evidence>
<name>A0ABV9CVU3_9ACTN</name>
<dbReference type="Pfam" id="PF13191">
    <property type="entry name" value="AAA_16"/>
    <property type="match status" value="1"/>
</dbReference>
<dbReference type="RefSeq" id="WP_380851863.1">
    <property type="nucleotide sequence ID" value="NZ_JBHSFP010000057.1"/>
</dbReference>
<accession>A0ABV9CVU3</accession>
<feature type="compositionally biased region" description="Basic residues" evidence="1">
    <location>
        <begin position="92"/>
        <end position="117"/>
    </location>
</feature>
<dbReference type="Proteomes" id="UP001596004">
    <property type="component" value="Unassembled WGS sequence"/>
</dbReference>
<protein>
    <submittedName>
        <fullName evidence="3">AAA family ATPase</fullName>
    </submittedName>
</protein>
<dbReference type="InterPro" id="IPR041664">
    <property type="entry name" value="AAA_16"/>
</dbReference>
<feature type="region of interest" description="Disordered" evidence="1">
    <location>
        <begin position="89"/>
        <end position="117"/>
    </location>
</feature>
<keyword evidence="4" id="KW-1185">Reference proteome</keyword>
<comment type="caution">
    <text evidence="3">The sequence shown here is derived from an EMBL/GenBank/DDBJ whole genome shotgun (WGS) entry which is preliminary data.</text>
</comment>
<dbReference type="EMBL" id="JBHSFP010000057">
    <property type="protein sequence ID" value="MFC4536775.1"/>
    <property type="molecule type" value="Genomic_DNA"/>
</dbReference>
<reference evidence="4" key="1">
    <citation type="journal article" date="2019" name="Int. J. Syst. Evol. Microbiol.">
        <title>The Global Catalogue of Microorganisms (GCM) 10K type strain sequencing project: providing services to taxonomists for standard genome sequencing and annotation.</title>
        <authorList>
            <consortium name="The Broad Institute Genomics Platform"/>
            <consortium name="The Broad Institute Genome Sequencing Center for Infectious Disease"/>
            <person name="Wu L."/>
            <person name="Ma J."/>
        </authorList>
    </citation>
    <scope>NUCLEOTIDE SEQUENCE [LARGE SCALE GENOMIC DNA]</scope>
    <source>
        <strain evidence="4">CGMCC 4.7132</strain>
    </source>
</reference>
<sequence length="117" mass="12425">MGKAILEREDELAALGGAARAARDGAGSVILISGEAGIGKSSLVEAIGRVLPAEGRLLVGYCDDLATPRVLGPLRDLIGSVGTALTRALERRYRRPHPGGRRHPAQPRRRHPPRGPR</sequence>
<dbReference type="InterPro" id="IPR027417">
    <property type="entry name" value="P-loop_NTPase"/>
</dbReference>